<feature type="chain" id="PRO_5008710461" evidence="2">
    <location>
        <begin position="30"/>
        <end position="1430"/>
    </location>
</feature>
<feature type="signal peptide" evidence="2">
    <location>
        <begin position="1"/>
        <end position="29"/>
    </location>
</feature>
<dbReference type="RefSeq" id="WP_088963087.1">
    <property type="nucleotide sequence ID" value="NZ_LT607410.1"/>
</dbReference>
<dbReference type="GO" id="GO:0000224">
    <property type="term" value="F:peptide-N4-(N-acetyl-beta-glucosaminyl)asparagine amidase activity"/>
    <property type="evidence" value="ECO:0007669"/>
    <property type="project" value="TreeGrafter"/>
</dbReference>
<dbReference type="GO" id="GO:0030246">
    <property type="term" value="F:carbohydrate binding"/>
    <property type="evidence" value="ECO:0007669"/>
    <property type="project" value="InterPro"/>
</dbReference>
<feature type="domain" description="F5/8 type C" evidence="3">
    <location>
        <begin position="68"/>
        <end position="213"/>
    </location>
</feature>
<feature type="region of interest" description="Disordered" evidence="1">
    <location>
        <begin position="38"/>
        <end position="76"/>
    </location>
</feature>
<feature type="region of interest" description="Disordered" evidence="1">
    <location>
        <begin position="1406"/>
        <end position="1430"/>
    </location>
</feature>
<dbReference type="PANTHER" id="PTHR12143">
    <property type="entry name" value="PEPTIDE N-GLYCANASE PNGASE -RELATED"/>
    <property type="match status" value="1"/>
</dbReference>
<dbReference type="Proteomes" id="UP000198228">
    <property type="component" value="Chromosome I"/>
</dbReference>
<dbReference type="GO" id="GO:0006516">
    <property type="term" value="P:glycoprotein catabolic process"/>
    <property type="evidence" value="ECO:0007669"/>
    <property type="project" value="TreeGrafter"/>
</dbReference>
<dbReference type="Gene3D" id="1.20.1610.10">
    <property type="entry name" value="alpha-1,2-mannosidases domains"/>
    <property type="match status" value="1"/>
</dbReference>
<evidence type="ECO:0000259" key="3">
    <source>
        <dbReference type="PROSITE" id="PS50022"/>
    </source>
</evidence>
<keyword evidence="2" id="KW-0732">Signal</keyword>
<dbReference type="InterPro" id="IPR006311">
    <property type="entry name" value="TAT_signal"/>
</dbReference>
<dbReference type="InterPro" id="IPR012939">
    <property type="entry name" value="Glyco_hydro_92"/>
</dbReference>
<dbReference type="EMBL" id="LT607410">
    <property type="protein sequence ID" value="SCF35131.1"/>
    <property type="molecule type" value="Genomic_DNA"/>
</dbReference>
<protein>
    <submittedName>
        <fullName evidence="4">Alpha-1,2-mannosidase, putative</fullName>
    </submittedName>
</protein>
<dbReference type="InterPro" id="IPR008928">
    <property type="entry name" value="6-hairpin_glycosidase_sf"/>
</dbReference>
<evidence type="ECO:0000313" key="5">
    <source>
        <dbReference type="Proteomes" id="UP000198228"/>
    </source>
</evidence>
<feature type="region of interest" description="Disordered" evidence="1">
    <location>
        <begin position="387"/>
        <end position="415"/>
    </location>
</feature>
<dbReference type="PROSITE" id="PS50022">
    <property type="entry name" value="FA58C_3"/>
    <property type="match status" value="1"/>
</dbReference>
<proteinExistence type="predicted"/>
<dbReference type="InterPro" id="IPR050883">
    <property type="entry name" value="PNGase"/>
</dbReference>
<dbReference type="FunFam" id="3.30.2080.10:FF:000001">
    <property type="entry name" value="Alpha-1,2-mannosidase subfamily"/>
    <property type="match status" value="1"/>
</dbReference>
<dbReference type="GO" id="GO:0005975">
    <property type="term" value="P:carbohydrate metabolic process"/>
    <property type="evidence" value="ECO:0007669"/>
    <property type="project" value="InterPro"/>
</dbReference>
<dbReference type="NCBIfam" id="TIGR01180">
    <property type="entry name" value="aman2_put"/>
    <property type="match status" value="1"/>
</dbReference>
<dbReference type="SUPFAM" id="SSF49785">
    <property type="entry name" value="Galactose-binding domain-like"/>
    <property type="match status" value="1"/>
</dbReference>
<dbReference type="Gene3D" id="1.20.1050.60">
    <property type="entry name" value="alpha-1,2-mannosidase"/>
    <property type="match status" value="1"/>
</dbReference>
<dbReference type="Gene3D" id="2.70.98.10">
    <property type="match status" value="1"/>
</dbReference>
<dbReference type="FunFam" id="1.20.1050.60:FF:000001">
    <property type="entry name" value="Putative alpha-1,2-mannosidase"/>
    <property type="match status" value="1"/>
</dbReference>
<evidence type="ECO:0000256" key="1">
    <source>
        <dbReference type="SAM" id="MobiDB-lite"/>
    </source>
</evidence>
<dbReference type="Gene3D" id="3.30.2080.10">
    <property type="entry name" value="GH92 mannosidase domain"/>
    <property type="match status" value="1"/>
</dbReference>
<dbReference type="InterPro" id="IPR000421">
    <property type="entry name" value="FA58C"/>
</dbReference>
<dbReference type="InterPro" id="IPR005887">
    <property type="entry name" value="GH92_a_mannosidase_put"/>
</dbReference>
<dbReference type="InterPro" id="IPR008979">
    <property type="entry name" value="Galactose-bd-like_sf"/>
</dbReference>
<dbReference type="Gene3D" id="2.60.120.260">
    <property type="entry name" value="Galactose-binding domain-like"/>
    <property type="match status" value="2"/>
</dbReference>
<evidence type="ECO:0000256" key="2">
    <source>
        <dbReference type="SAM" id="SignalP"/>
    </source>
</evidence>
<name>A0A1C4ZQU2_9ACTN</name>
<sequence>MRRSRRRFLLPVVVVASLAVPAVPLPALAAEAPATDFSTSLEAGDPQPTWINTTETDAGGAEKTSGVTGSPVKGIPGNLAGRITEVTANAENPPSETADRVIDGSVSTKWLSFTPTGWVRVRLDAPIAVVHYALTSANDAPERDPKDWTLQGSADGENWTTLDSRTGQQFTERFQTREYRFDNATAYPYYRLNVTAIGGGGITQLAELQLSNGDTTPPPPSNMRTMSSGGPVNGPTMKPNVGWTGVRALQYSGGQTVSGRGYAYNKVFDVDLTVTDRTELSYVIFPELTGQDLDYPSTYAAVDLAFDDGTYLSELGAVDQHGFGLSPQAQGESKSLYADQWNVKRSRIGAVAAGKRVDRVLLAYDSTTGTGLFNGWVDDIRITGNPAEVAKPRPSDHVLTTRGTNSSGSFSRGNNIPATAVPHGFNFWTPMTNAGSISWLYDYQSRNTATNRPALQAFTVSHEPSPWMGDRQTFQVMPSPATGVPAAGRSARALPFGHENEVAKAHYYEVTFDNGLRTELAPTDHAALFRFTFTGDQGNLIFDNVNNNGGLTLGADGVVSGYSDVRSGLSNGAGRMFVYGVVDSPVTASGRLTGGGGTNVTGYLAFDTRQARTVTLRIATSLISVEQARRNLDNEIGRDDTLETVRERAQRLWDDKLRVIEVEGATEDQLTTLYSNLYRLSLYPNSAHENVGTPEAPVWKHAVQSTTSSTIPAGTTATRTGAPVVDGKVYVNNGFWDTYRTTWSAYTLLDPDTAGELVDGFVQQYKDGGWVSRWSSPGYANLMTGTSSDVSFADAYVKGVRDFDVKAAYEAAVKNATVSPPGSNPNNTSVGRKGLQTSIFQGYTASDVSEGVSWALEGYINDFGIANMGAALADDPATPEADRARYREESEYFRNRAQNYVHMFDPHVDFFQGRDAAGKWKSTPAEYDPRVWGHEHDYTETNGWNFAFHVPQDGQGLANLYGGRQQLADKLDEFFRTPETAKFPGSYGGTIHEMIEARDVRMGMWGFSNQVAHHIPWMYTYAGQPAKTQAKVREALSRMYLGSEIGQGYAGDEDNGETSAWYLFSALGLYPLQVGSADYVIGSPLFRKATVHLPNGRQIVVNAPGNNARNVYVQGLTVDGQTHRKSSISHGELADGAVLDFEMGEYPSSWATAAEDLPTSLSRPGPVARPLADITVTGGAAALADDSSGTTVAVDDPVQWKVSGTPEQVTHYTLTSGKVAGDLHGWQLKGSYDGRNWTVLDDRSGESFPWRSQTRSFQVDQPGRYAHYRLEVTAADPVATLAEVELLARPSPACTSTITGRRDAELTVTSGVTCLTGATINGAVTVQPGAALYVRGGVLSGGVSASGADAVVLHGVTVRGGVTVAGTTGEAAIEASQVAGGVDLVGNADPVLAASTVTGALSCADNDPAPRDNGLPSTVTGGYSGQCAPR</sequence>
<dbReference type="PANTHER" id="PTHR12143:SF43">
    <property type="entry name" value="PUTATIVE-RELATED"/>
    <property type="match status" value="1"/>
</dbReference>
<dbReference type="SUPFAM" id="SSF48208">
    <property type="entry name" value="Six-hairpin glycosidases"/>
    <property type="match status" value="1"/>
</dbReference>
<dbReference type="Pfam" id="PF07971">
    <property type="entry name" value="Glyco_hydro_92"/>
    <property type="match status" value="1"/>
</dbReference>
<dbReference type="InterPro" id="IPR014718">
    <property type="entry name" value="GH-type_carb-bd"/>
</dbReference>
<gene>
    <name evidence="4" type="ORF">GA0074696_4723</name>
</gene>
<accession>A0A1C4ZQU2</accession>
<organism evidence="4 5">
    <name type="scientific">Micromonospora purpureochromogenes</name>
    <dbReference type="NCBI Taxonomy" id="47872"/>
    <lineage>
        <taxon>Bacteria</taxon>
        <taxon>Bacillati</taxon>
        <taxon>Actinomycetota</taxon>
        <taxon>Actinomycetes</taxon>
        <taxon>Micromonosporales</taxon>
        <taxon>Micromonosporaceae</taxon>
        <taxon>Micromonospora</taxon>
    </lineage>
</organism>
<dbReference type="Pfam" id="PF00754">
    <property type="entry name" value="F5_F8_type_C"/>
    <property type="match status" value="1"/>
</dbReference>
<dbReference type="PROSITE" id="PS51318">
    <property type="entry name" value="TAT"/>
    <property type="match status" value="1"/>
</dbReference>
<feature type="compositionally biased region" description="Polar residues" evidence="1">
    <location>
        <begin position="401"/>
        <end position="415"/>
    </location>
</feature>
<dbReference type="InterPro" id="IPR041371">
    <property type="entry name" value="GH92_N"/>
</dbReference>
<reference evidence="4 5" key="1">
    <citation type="submission" date="2016-06" db="EMBL/GenBank/DDBJ databases">
        <authorList>
            <person name="Kjaerup R.B."/>
            <person name="Dalgaard T.S."/>
            <person name="Juul-Madsen H.R."/>
        </authorList>
    </citation>
    <scope>NUCLEOTIDE SEQUENCE [LARGE SCALE GENOMIC DNA]</scope>
    <source>
        <strain evidence="4 5">DSM 43821</strain>
    </source>
</reference>
<evidence type="ECO:0000313" key="4">
    <source>
        <dbReference type="EMBL" id="SCF35131.1"/>
    </source>
</evidence>
<dbReference type="GO" id="GO:0005829">
    <property type="term" value="C:cytosol"/>
    <property type="evidence" value="ECO:0007669"/>
    <property type="project" value="TreeGrafter"/>
</dbReference>
<dbReference type="Pfam" id="PF17678">
    <property type="entry name" value="Glyco_hydro_92N"/>
    <property type="match status" value="1"/>
</dbReference>